<sequence>MQVIMITRLHVMYQQSRKMLIFLIVTFLALTIALGVLVVMISSRLSGEELILSDSHQCIILGYEPLLSSVTWVLGTAWEVLALCLAAWIAVKHFRELQRRPTGSVIGDCLTVLIKSHMFYFAGFTAVSCLTLSHALLSRVSNSLIFVGFAQIAFCLQVFVLGPRLILSIREYHAKLVVKADAGIDMTTFAFQSGIPISTASGGDDV</sequence>
<gene>
    <name evidence="2" type="ORF">K503DRAFT_869562</name>
</gene>
<feature type="transmembrane region" description="Helical" evidence="1">
    <location>
        <begin position="20"/>
        <end position="41"/>
    </location>
</feature>
<proteinExistence type="predicted"/>
<dbReference type="OrthoDB" id="3341843at2759"/>
<dbReference type="Proteomes" id="UP000092154">
    <property type="component" value="Unassembled WGS sequence"/>
</dbReference>
<feature type="transmembrane region" description="Helical" evidence="1">
    <location>
        <begin position="118"/>
        <end position="137"/>
    </location>
</feature>
<keyword evidence="1" id="KW-1133">Transmembrane helix</keyword>
<organism evidence="2 3">
    <name type="scientific">Rhizopogon vinicolor AM-OR11-026</name>
    <dbReference type="NCBI Taxonomy" id="1314800"/>
    <lineage>
        <taxon>Eukaryota</taxon>
        <taxon>Fungi</taxon>
        <taxon>Dikarya</taxon>
        <taxon>Basidiomycota</taxon>
        <taxon>Agaricomycotina</taxon>
        <taxon>Agaricomycetes</taxon>
        <taxon>Agaricomycetidae</taxon>
        <taxon>Boletales</taxon>
        <taxon>Suillineae</taxon>
        <taxon>Rhizopogonaceae</taxon>
        <taxon>Rhizopogon</taxon>
    </lineage>
</organism>
<evidence type="ECO:0000256" key="1">
    <source>
        <dbReference type="SAM" id="Phobius"/>
    </source>
</evidence>
<evidence type="ECO:0008006" key="4">
    <source>
        <dbReference type="Google" id="ProtNLM"/>
    </source>
</evidence>
<keyword evidence="1" id="KW-0812">Transmembrane</keyword>
<protein>
    <recommendedName>
        <fullName evidence="4">G-protein coupled receptors family 3 profile domain-containing protein</fullName>
    </recommendedName>
</protein>
<dbReference type="InParanoid" id="A0A1B7MLC6"/>
<accession>A0A1B7MLC6</accession>
<feature type="transmembrane region" description="Helical" evidence="1">
    <location>
        <begin position="70"/>
        <end position="91"/>
    </location>
</feature>
<name>A0A1B7MLC6_9AGAM</name>
<keyword evidence="1" id="KW-0472">Membrane</keyword>
<dbReference type="EMBL" id="KV448773">
    <property type="protein sequence ID" value="OAX33414.1"/>
    <property type="molecule type" value="Genomic_DNA"/>
</dbReference>
<keyword evidence="3" id="KW-1185">Reference proteome</keyword>
<dbReference type="AlphaFoldDB" id="A0A1B7MLC6"/>
<reference evidence="2 3" key="1">
    <citation type="submission" date="2016-06" db="EMBL/GenBank/DDBJ databases">
        <title>Comparative genomics of the ectomycorrhizal sister species Rhizopogon vinicolor and Rhizopogon vesiculosus (Basidiomycota: Boletales) reveals a divergence of the mating type B locus.</title>
        <authorList>
            <consortium name="DOE Joint Genome Institute"/>
            <person name="Mujic A.B."/>
            <person name="Kuo A."/>
            <person name="Tritt A."/>
            <person name="Lipzen A."/>
            <person name="Chen C."/>
            <person name="Johnson J."/>
            <person name="Sharma A."/>
            <person name="Barry K."/>
            <person name="Grigoriev I.V."/>
            <person name="Spatafora J.W."/>
        </authorList>
    </citation>
    <scope>NUCLEOTIDE SEQUENCE [LARGE SCALE GENOMIC DNA]</scope>
    <source>
        <strain evidence="2 3">AM-OR11-026</strain>
    </source>
</reference>
<evidence type="ECO:0000313" key="2">
    <source>
        <dbReference type="EMBL" id="OAX33414.1"/>
    </source>
</evidence>
<feature type="transmembrane region" description="Helical" evidence="1">
    <location>
        <begin position="143"/>
        <end position="167"/>
    </location>
</feature>
<evidence type="ECO:0000313" key="3">
    <source>
        <dbReference type="Proteomes" id="UP000092154"/>
    </source>
</evidence>